<dbReference type="GO" id="GO:0008270">
    <property type="term" value="F:zinc ion binding"/>
    <property type="evidence" value="ECO:0007669"/>
    <property type="project" value="InterPro"/>
</dbReference>
<dbReference type="EMBL" id="PTQR01000126">
    <property type="protein sequence ID" value="TKX18792.1"/>
    <property type="molecule type" value="Genomic_DNA"/>
</dbReference>
<dbReference type="InterPro" id="IPR001138">
    <property type="entry name" value="Zn2Cys6_DnaBD"/>
</dbReference>
<name>A0A4V6DUA9_9PEZI</name>
<evidence type="ECO:0000313" key="8">
    <source>
        <dbReference type="EMBL" id="TKX18792.1"/>
    </source>
</evidence>
<sequence length="716" mass="79781">MNGKRDASSAGLDKQRQKKYHRRAAWACDECRLRKIKCDGNEPCKHCVDTNHDCSYEGRTRPPLPPTKRIRILEETLRHVRSSLLAHQESGNRSFSADQLDSLLEKLDPSNLGGDEDSNAQQPSHALDDGQRQERPAPRNQERPEDSRESEESLQEQFVAPTFFGPTSGHSIICKISKTFQEGAAPDDRAHHLQSVATDLYCPGRATHRKYEGNEQTTSLPSVEDLRDLYKRCFEEHLLLFQALAEPELERVLRKFEKGKIPNPDAALLHGVAALGYARGRKRHAELGCESSLDVAAQHFRAAERKLRIARCEDVTGLQAVLCMVVYLISISDIASAHTFSCMSCAWILQLGLHRNPKTQASKVSLPGHRSKDLLIVTMKLHLQLTSTLDLPQALQRRQIDSEIWASVQSRYDSHIATELDRASPSSCHFLLLEVTKEGLEKTFTQSTDSKDMSMSTDEEKDHVDLSQLGSVEARLQELIERASSSTSKISNPAMAAAARSELEMTIYSCQLMLYMPFMHHVENMAKGNSTSRTRTQRVLTCIKVASKTIAFCESQMNHKMLEPSSWSQTYTLFLAVITLVFLIASHKGTTQPSEAWKKAEQGIRILASMRCHDNGAQKCLRVLRALVNQLSHTVEFDLDAIERSTPLLCEGHSGRSSAAASGATAVASPSSRDIRMMVSNVMQPPDSRDKSAADRMLAEANDFVLFGNNDGFGVS</sequence>
<dbReference type="Proteomes" id="UP000308133">
    <property type="component" value="Unassembled WGS sequence"/>
</dbReference>
<feature type="compositionally biased region" description="Basic and acidic residues" evidence="6">
    <location>
        <begin position="126"/>
        <end position="151"/>
    </location>
</feature>
<evidence type="ECO:0000256" key="4">
    <source>
        <dbReference type="ARBA" id="ARBA00023163"/>
    </source>
</evidence>
<dbReference type="SUPFAM" id="SSF57701">
    <property type="entry name" value="Zn2/Cys6 DNA-binding domain"/>
    <property type="match status" value="1"/>
</dbReference>
<keyword evidence="2" id="KW-0805">Transcription regulation</keyword>
<protein>
    <submittedName>
        <fullName evidence="8">Transcriptional regulatory protein-like protein</fullName>
    </submittedName>
</protein>
<dbReference type="GO" id="GO:0000981">
    <property type="term" value="F:DNA-binding transcription factor activity, RNA polymerase II-specific"/>
    <property type="evidence" value="ECO:0007669"/>
    <property type="project" value="InterPro"/>
</dbReference>
<dbReference type="InterPro" id="IPR051711">
    <property type="entry name" value="Stress_Response_Reg"/>
</dbReference>
<dbReference type="SMART" id="SM00066">
    <property type="entry name" value="GAL4"/>
    <property type="match status" value="1"/>
</dbReference>
<dbReference type="CDD" id="cd00067">
    <property type="entry name" value="GAL4"/>
    <property type="match status" value="1"/>
</dbReference>
<keyword evidence="3" id="KW-0238">DNA-binding</keyword>
<evidence type="ECO:0000259" key="7">
    <source>
        <dbReference type="PROSITE" id="PS50048"/>
    </source>
</evidence>
<evidence type="ECO:0000256" key="2">
    <source>
        <dbReference type="ARBA" id="ARBA00023015"/>
    </source>
</evidence>
<dbReference type="PROSITE" id="PS00463">
    <property type="entry name" value="ZN2_CY6_FUNGAL_1"/>
    <property type="match status" value="1"/>
</dbReference>
<dbReference type="PANTHER" id="PTHR47540">
    <property type="entry name" value="THIAMINE REPRESSIBLE GENES REGULATORY PROTEIN THI5"/>
    <property type="match status" value="1"/>
</dbReference>
<organism evidence="8 9">
    <name type="scientific">Elsinoe australis</name>
    <dbReference type="NCBI Taxonomy" id="40998"/>
    <lineage>
        <taxon>Eukaryota</taxon>
        <taxon>Fungi</taxon>
        <taxon>Dikarya</taxon>
        <taxon>Ascomycota</taxon>
        <taxon>Pezizomycotina</taxon>
        <taxon>Dothideomycetes</taxon>
        <taxon>Dothideomycetidae</taxon>
        <taxon>Myriangiales</taxon>
        <taxon>Elsinoaceae</taxon>
        <taxon>Elsinoe</taxon>
    </lineage>
</organism>
<dbReference type="AlphaFoldDB" id="A0A4V6DUA9"/>
<evidence type="ECO:0000313" key="9">
    <source>
        <dbReference type="Proteomes" id="UP000308133"/>
    </source>
</evidence>
<dbReference type="Pfam" id="PF00172">
    <property type="entry name" value="Zn_clus"/>
    <property type="match status" value="1"/>
</dbReference>
<keyword evidence="4" id="KW-0804">Transcription</keyword>
<comment type="subcellular location">
    <subcellularLocation>
        <location evidence="1">Nucleus</location>
    </subcellularLocation>
</comment>
<dbReference type="PROSITE" id="PS50048">
    <property type="entry name" value="ZN2_CY6_FUNGAL_2"/>
    <property type="match status" value="1"/>
</dbReference>
<feature type="domain" description="Zn(2)-C6 fungal-type" evidence="7">
    <location>
        <begin position="27"/>
        <end position="56"/>
    </location>
</feature>
<dbReference type="PANTHER" id="PTHR47540:SF6">
    <property type="entry name" value="ZN(II)2CYS6 TRANSCRIPTION FACTOR (EUROFUNG)"/>
    <property type="match status" value="1"/>
</dbReference>
<feature type="region of interest" description="Disordered" evidence="6">
    <location>
        <begin position="1"/>
        <end position="23"/>
    </location>
</feature>
<evidence type="ECO:0000256" key="1">
    <source>
        <dbReference type="ARBA" id="ARBA00004123"/>
    </source>
</evidence>
<accession>A0A4V6DUA9</accession>
<evidence type="ECO:0000256" key="5">
    <source>
        <dbReference type="ARBA" id="ARBA00023242"/>
    </source>
</evidence>
<dbReference type="Gene3D" id="4.10.240.10">
    <property type="entry name" value="Zn(2)-C6 fungal-type DNA-binding domain"/>
    <property type="match status" value="1"/>
</dbReference>
<evidence type="ECO:0000256" key="6">
    <source>
        <dbReference type="SAM" id="MobiDB-lite"/>
    </source>
</evidence>
<dbReference type="GO" id="GO:0045944">
    <property type="term" value="P:positive regulation of transcription by RNA polymerase II"/>
    <property type="evidence" value="ECO:0007669"/>
    <property type="project" value="TreeGrafter"/>
</dbReference>
<keyword evidence="5" id="KW-0539">Nucleus</keyword>
<proteinExistence type="predicted"/>
<gene>
    <name evidence="8" type="ORF">C1H76_9053</name>
</gene>
<dbReference type="CDD" id="cd12148">
    <property type="entry name" value="fungal_TF_MHR"/>
    <property type="match status" value="1"/>
</dbReference>
<comment type="caution">
    <text evidence="8">The sequence shown here is derived from an EMBL/GenBank/DDBJ whole genome shotgun (WGS) entry which is preliminary data.</text>
</comment>
<feature type="region of interest" description="Disordered" evidence="6">
    <location>
        <begin position="106"/>
        <end position="155"/>
    </location>
</feature>
<dbReference type="InterPro" id="IPR036864">
    <property type="entry name" value="Zn2-C6_fun-type_DNA-bd_sf"/>
</dbReference>
<reference evidence="8 9" key="1">
    <citation type="submission" date="2018-02" db="EMBL/GenBank/DDBJ databases">
        <title>Draft genome sequences of Elsinoe sp., causing black scab on jojoba.</title>
        <authorList>
            <person name="Stodart B."/>
            <person name="Jeffress S."/>
            <person name="Ash G."/>
            <person name="Arun Chinnappa K."/>
        </authorList>
    </citation>
    <scope>NUCLEOTIDE SEQUENCE [LARGE SCALE GENOMIC DNA]</scope>
    <source>
        <strain evidence="8 9">Hillstone_2</strain>
    </source>
</reference>
<dbReference type="GO" id="GO:0043565">
    <property type="term" value="F:sequence-specific DNA binding"/>
    <property type="evidence" value="ECO:0007669"/>
    <property type="project" value="TreeGrafter"/>
</dbReference>
<dbReference type="GO" id="GO:0005634">
    <property type="term" value="C:nucleus"/>
    <property type="evidence" value="ECO:0007669"/>
    <property type="project" value="UniProtKB-SubCell"/>
</dbReference>
<evidence type="ECO:0000256" key="3">
    <source>
        <dbReference type="ARBA" id="ARBA00023125"/>
    </source>
</evidence>